<comment type="caution">
    <text evidence="3">The sequence shown here is derived from an EMBL/GenBank/DDBJ whole genome shotgun (WGS) entry which is preliminary data.</text>
</comment>
<dbReference type="RefSeq" id="WP_218863690.1">
    <property type="nucleotide sequence ID" value="NZ_JACBYR010000004.1"/>
</dbReference>
<protein>
    <submittedName>
        <fullName evidence="3">NitT/TauT family transport system substrate-binding protein</fullName>
    </submittedName>
</protein>
<reference evidence="3 4" key="1">
    <citation type="submission" date="2020-07" db="EMBL/GenBank/DDBJ databases">
        <title>Genomic Encyclopedia of Type Strains, Phase IV (KMG-V): Genome sequencing to study the core and pangenomes of soil and plant-associated prokaryotes.</title>
        <authorList>
            <person name="Whitman W."/>
        </authorList>
    </citation>
    <scope>NUCLEOTIDE SEQUENCE [LARGE SCALE GENOMIC DNA]</scope>
    <source>
        <strain evidence="3 4">SAS40</strain>
    </source>
</reference>
<proteinExistence type="predicted"/>
<dbReference type="GO" id="GO:0009228">
    <property type="term" value="P:thiamine biosynthetic process"/>
    <property type="evidence" value="ECO:0007669"/>
    <property type="project" value="InterPro"/>
</dbReference>
<keyword evidence="1" id="KW-0732">Signal</keyword>
<feature type="domain" description="SsuA/THI5-like" evidence="2">
    <location>
        <begin position="47"/>
        <end position="263"/>
    </location>
</feature>
<dbReference type="AlphaFoldDB" id="A0A7Y9LQL0"/>
<evidence type="ECO:0000259" key="2">
    <source>
        <dbReference type="Pfam" id="PF09084"/>
    </source>
</evidence>
<feature type="chain" id="PRO_5031168364" evidence="1">
    <location>
        <begin position="27"/>
        <end position="348"/>
    </location>
</feature>
<organism evidence="3 4">
    <name type="scientific">Pigmentiphaga litoralis</name>
    <dbReference type="NCBI Taxonomy" id="516702"/>
    <lineage>
        <taxon>Bacteria</taxon>
        <taxon>Pseudomonadati</taxon>
        <taxon>Pseudomonadota</taxon>
        <taxon>Betaproteobacteria</taxon>
        <taxon>Burkholderiales</taxon>
        <taxon>Alcaligenaceae</taxon>
        <taxon>Pigmentiphaga</taxon>
    </lineage>
</organism>
<evidence type="ECO:0000256" key="1">
    <source>
        <dbReference type="SAM" id="SignalP"/>
    </source>
</evidence>
<keyword evidence="4" id="KW-1185">Reference proteome</keyword>
<sequence length="348" mass="38115">MRFVPLRRVLLGALAAAVFAPMMAHAQAPAAVTPIKFVLDWKLQGIHAWYYLAMDKGYFAQEKIDLTVDQGDGSANAVTKVMAGTYQASFGDVNAIVQAAATRPDQAPVMVYMLYNTAPYAIMTKASSNIRTVKDLQGKTIGSPAGGAAYKMFSVLAEKNGIDPSKVTWTNMAPNLQEQMLLRDQVEASAVFTVTSYMNLVAQNVDPDKDIRWINYSENGIDLYGNGVLVSRQLIKEKPQVVAGLVRAINKGVRDAIANPDAAIDALAKREPLINKDLEKRRLMYALKNVVLTPEAMKNGVGDVNDERFARSIDQLAKAFELTAKPAAKDVFDRSFLPPVAERQFSVK</sequence>
<dbReference type="Gene3D" id="3.40.190.10">
    <property type="entry name" value="Periplasmic binding protein-like II"/>
    <property type="match status" value="2"/>
</dbReference>
<evidence type="ECO:0000313" key="3">
    <source>
        <dbReference type="EMBL" id="NYE86146.1"/>
    </source>
</evidence>
<dbReference type="Proteomes" id="UP000542125">
    <property type="component" value="Unassembled WGS sequence"/>
</dbReference>
<evidence type="ECO:0000313" key="4">
    <source>
        <dbReference type="Proteomes" id="UP000542125"/>
    </source>
</evidence>
<dbReference type="Pfam" id="PF09084">
    <property type="entry name" value="NMT1"/>
    <property type="match status" value="1"/>
</dbReference>
<name>A0A7Y9LQL0_9BURK</name>
<dbReference type="EMBL" id="JACBYR010000004">
    <property type="protein sequence ID" value="NYE86146.1"/>
    <property type="molecule type" value="Genomic_DNA"/>
</dbReference>
<feature type="signal peptide" evidence="1">
    <location>
        <begin position="1"/>
        <end position="26"/>
    </location>
</feature>
<dbReference type="InterPro" id="IPR015168">
    <property type="entry name" value="SsuA/THI5"/>
</dbReference>
<dbReference type="PANTHER" id="PTHR31528:SF15">
    <property type="entry name" value="RIBOFLAVIN-BINDING PROTEIN RIBY"/>
    <property type="match status" value="1"/>
</dbReference>
<dbReference type="PANTHER" id="PTHR31528">
    <property type="entry name" value="4-AMINO-5-HYDROXYMETHYL-2-METHYLPYRIMIDINE PHOSPHATE SYNTHASE THI11-RELATED"/>
    <property type="match status" value="1"/>
</dbReference>
<dbReference type="SUPFAM" id="SSF53850">
    <property type="entry name" value="Periplasmic binding protein-like II"/>
    <property type="match status" value="1"/>
</dbReference>
<accession>A0A7Y9LQL0</accession>
<gene>
    <name evidence="3" type="ORF">FHW18_005472</name>
</gene>
<dbReference type="InterPro" id="IPR027939">
    <property type="entry name" value="NMT1/THI5"/>
</dbReference>